<keyword evidence="1" id="KW-0812">Transmembrane</keyword>
<keyword evidence="3" id="KW-1185">Reference proteome</keyword>
<protein>
    <submittedName>
        <fullName evidence="2">Uncharacterized protein</fullName>
    </submittedName>
</protein>
<dbReference type="RefSeq" id="WP_069974046.1">
    <property type="nucleotide sequence ID" value="NZ_CP017269.1"/>
</dbReference>
<organism evidence="2 3">
    <name type="scientific">Geosporobacter ferrireducens</name>
    <dbReference type="NCBI Taxonomy" id="1424294"/>
    <lineage>
        <taxon>Bacteria</taxon>
        <taxon>Bacillati</taxon>
        <taxon>Bacillota</taxon>
        <taxon>Clostridia</taxon>
        <taxon>Peptostreptococcales</taxon>
        <taxon>Thermotaleaceae</taxon>
        <taxon>Geosporobacter</taxon>
    </lineage>
</organism>
<proteinExistence type="predicted"/>
<feature type="transmembrane region" description="Helical" evidence="1">
    <location>
        <begin position="6"/>
        <end position="26"/>
    </location>
</feature>
<keyword evidence="1" id="KW-1133">Transmembrane helix</keyword>
<accession>A0A1D8GC21</accession>
<dbReference type="STRING" id="1424294.Gferi_02035"/>
<dbReference type="KEGG" id="gfe:Gferi_02035"/>
<name>A0A1D8GC21_9FIRM</name>
<reference evidence="2 3" key="1">
    <citation type="submission" date="2016-09" db="EMBL/GenBank/DDBJ databases">
        <title>Genomic analysis reveals versatility of anaerobic energy metabolism of Geosporobacter ferrireducens IRF9 of phylum Firmicutes.</title>
        <authorList>
            <person name="Kim S.-J."/>
        </authorList>
    </citation>
    <scope>NUCLEOTIDE SEQUENCE [LARGE SCALE GENOMIC DNA]</scope>
    <source>
        <strain evidence="2 3">IRF9</strain>
    </source>
</reference>
<keyword evidence="1" id="KW-0472">Membrane</keyword>
<sequence length="76" mass="9170">MKLNIAEIMMLIFVLAYFLSILYCSFKIARTAVKWHFESGITVLTKLKVANYIRQLVLEDFNIYEKYDIWRFCIHE</sequence>
<dbReference type="OrthoDB" id="1957906at2"/>
<evidence type="ECO:0000313" key="2">
    <source>
        <dbReference type="EMBL" id="AOT68475.1"/>
    </source>
</evidence>
<dbReference type="EMBL" id="CP017269">
    <property type="protein sequence ID" value="AOT68475.1"/>
    <property type="molecule type" value="Genomic_DNA"/>
</dbReference>
<gene>
    <name evidence="2" type="ORF">Gferi_02035</name>
</gene>
<evidence type="ECO:0000256" key="1">
    <source>
        <dbReference type="SAM" id="Phobius"/>
    </source>
</evidence>
<dbReference type="AlphaFoldDB" id="A0A1D8GC21"/>
<dbReference type="Proteomes" id="UP000095743">
    <property type="component" value="Chromosome"/>
</dbReference>
<evidence type="ECO:0000313" key="3">
    <source>
        <dbReference type="Proteomes" id="UP000095743"/>
    </source>
</evidence>